<dbReference type="InterPro" id="IPR000160">
    <property type="entry name" value="GGDEF_dom"/>
</dbReference>
<dbReference type="SMART" id="SM00267">
    <property type="entry name" value="GGDEF"/>
    <property type="match status" value="1"/>
</dbReference>
<organism evidence="1 2">
    <name type="scientific">Mycobacterium parmense</name>
    <dbReference type="NCBI Taxonomy" id="185642"/>
    <lineage>
        <taxon>Bacteria</taxon>
        <taxon>Bacillati</taxon>
        <taxon>Actinomycetota</taxon>
        <taxon>Actinomycetes</taxon>
        <taxon>Mycobacteriales</taxon>
        <taxon>Mycobacteriaceae</taxon>
        <taxon>Mycobacterium</taxon>
        <taxon>Mycobacterium simiae complex</taxon>
    </lineage>
</organism>
<protein>
    <submittedName>
        <fullName evidence="1">Uncharacterized protein</fullName>
    </submittedName>
</protein>
<evidence type="ECO:0000313" key="1">
    <source>
        <dbReference type="EMBL" id="BBZ43681.1"/>
    </source>
</evidence>
<gene>
    <name evidence="1" type="ORF">MPRM_09620</name>
</gene>
<dbReference type="PANTHER" id="PTHR45138">
    <property type="entry name" value="REGULATORY COMPONENTS OF SENSORY TRANSDUCTION SYSTEM"/>
    <property type="match status" value="1"/>
</dbReference>
<reference evidence="1 2" key="1">
    <citation type="journal article" date="2019" name="Emerg. Microbes Infect.">
        <title>Comprehensive subspecies identification of 175 nontuberculous mycobacteria species based on 7547 genomic profiles.</title>
        <authorList>
            <person name="Matsumoto Y."/>
            <person name="Kinjo T."/>
            <person name="Motooka D."/>
            <person name="Nabeya D."/>
            <person name="Jung N."/>
            <person name="Uechi K."/>
            <person name="Horii T."/>
            <person name="Iida T."/>
            <person name="Fujita J."/>
            <person name="Nakamura S."/>
        </authorList>
    </citation>
    <scope>NUCLEOTIDE SEQUENCE [LARGE SCALE GENOMIC DNA]</scope>
    <source>
        <strain evidence="1 2">JCM 14742</strain>
    </source>
</reference>
<dbReference type="GO" id="GO:0052621">
    <property type="term" value="F:diguanylate cyclase activity"/>
    <property type="evidence" value="ECO:0007669"/>
    <property type="project" value="TreeGrafter"/>
</dbReference>
<dbReference type="Pfam" id="PF00990">
    <property type="entry name" value="GGDEF"/>
    <property type="match status" value="1"/>
</dbReference>
<dbReference type="GO" id="GO:0043709">
    <property type="term" value="P:cell adhesion involved in single-species biofilm formation"/>
    <property type="evidence" value="ECO:0007669"/>
    <property type="project" value="TreeGrafter"/>
</dbReference>
<evidence type="ECO:0000313" key="2">
    <source>
        <dbReference type="Proteomes" id="UP000467105"/>
    </source>
</evidence>
<dbReference type="RefSeq" id="WP_161494244.1">
    <property type="nucleotide sequence ID" value="NZ_AP022614.1"/>
</dbReference>
<dbReference type="GO" id="GO:1902201">
    <property type="term" value="P:negative regulation of bacterial-type flagellum-dependent cell motility"/>
    <property type="evidence" value="ECO:0007669"/>
    <property type="project" value="TreeGrafter"/>
</dbReference>
<dbReference type="PANTHER" id="PTHR45138:SF9">
    <property type="entry name" value="DIGUANYLATE CYCLASE DGCM-RELATED"/>
    <property type="match status" value="1"/>
</dbReference>
<dbReference type="InterPro" id="IPR050469">
    <property type="entry name" value="Diguanylate_Cyclase"/>
</dbReference>
<dbReference type="Proteomes" id="UP000467105">
    <property type="component" value="Chromosome"/>
</dbReference>
<dbReference type="EMBL" id="AP022614">
    <property type="protein sequence ID" value="BBZ43681.1"/>
    <property type="molecule type" value="Genomic_DNA"/>
</dbReference>
<dbReference type="GO" id="GO:0005886">
    <property type="term" value="C:plasma membrane"/>
    <property type="evidence" value="ECO:0007669"/>
    <property type="project" value="TreeGrafter"/>
</dbReference>
<dbReference type="PROSITE" id="PS50887">
    <property type="entry name" value="GGDEF"/>
    <property type="match status" value="1"/>
</dbReference>
<dbReference type="CDD" id="cd01949">
    <property type="entry name" value="GGDEF"/>
    <property type="match status" value="1"/>
</dbReference>
<dbReference type="InterPro" id="IPR029787">
    <property type="entry name" value="Nucleotide_cyclase"/>
</dbReference>
<accession>A0A7I7YSG7</accession>
<proteinExistence type="predicted"/>
<dbReference type="NCBIfam" id="TIGR00254">
    <property type="entry name" value="GGDEF"/>
    <property type="match status" value="1"/>
</dbReference>
<dbReference type="Gene3D" id="3.30.70.270">
    <property type="match status" value="1"/>
</dbReference>
<keyword evidence="2" id="KW-1185">Reference proteome</keyword>
<dbReference type="AlphaFoldDB" id="A0A7I7YSG7"/>
<name>A0A7I7YSG7_9MYCO</name>
<dbReference type="SUPFAM" id="SSF55073">
    <property type="entry name" value="Nucleotide cyclase"/>
    <property type="match status" value="1"/>
</dbReference>
<dbReference type="OrthoDB" id="23692at2"/>
<sequence>MSRLKSWLDQPEQYDWVTSFLRQRGMLWSARAIMATVAMSAATVPLSMLFSHPQDSTRAVIIGMITAAYTVGMAVFWLAGWPTRRQSLTALAVAVLCIGAWVVAQPNAILATLACTPMAVTGGYSAVFHSPTVLLLHAVVAVTIATAAALRLSHQSDIPATSVFWLINFVTLSVSLGFWGMSRGIRMYAQRSEEDDLTGLLNRRALSDAVALRLAHPPPGHAYLAVVMVDLDDFKRLNDTLGHSAGDEALQLVAGLLRQHAPADAIICRAGGEEFLIALTSASPDLRPLAARLCAAIAAVSPAVTASIGTACAELRTRTGALLEELIKAADTAMYAAKRNGGNQARHTAHL</sequence>
<dbReference type="InterPro" id="IPR043128">
    <property type="entry name" value="Rev_trsase/Diguanyl_cyclase"/>
</dbReference>